<evidence type="ECO:0000259" key="4">
    <source>
        <dbReference type="PROSITE" id="PS50949"/>
    </source>
</evidence>
<dbReference type="SMART" id="SM00345">
    <property type="entry name" value="HTH_GNTR"/>
    <property type="match status" value="1"/>
</dbReference>
<comment type="caution">
    <text evidence="5">The sequence shown here is derived from an EMBL/GenBank/DDBJ whole genome shotgun (WGS) entry which is preliminary data.</text>
</comment>
<dbReference type="PANTHER" id="PTHR38445">
    <property type="entry name" value="HTH-TYPE TRANSCRIPTIONAL REPRESSOR YTRA"/>
    <property type="match status" value="1"/>
</dbReference>
<evidence type="ECO:0000256" key="3">
    <source>
        <dbReference type="ARBA" id="ARBA00023163"/>
    </source>
</evidence>
<dbReference type="EMBL" id="JAMFMA010000001">
    <property type="protein sequence ID" value="MCL6272994.1"/>
    <property type="molecule type" value="Genomic_DNA"/>
</dbReference>
<gene>
    <name evidence="5" type="ORF">M3P19_03185</name>
</gene>
<feature type="domain" description="HTH gntR-type" evidence="4">
    <location>
        <begin position="7"/>
        <end position="75"/>
    </location>
</feature>
<dbReference type="Gene3D" id="1.10.287.100">
    <property type="match status" value="1"/>
</dbReference>
<dbReference type="InterPro" id="IPR036390">
    <property type="entry name" value="WH_DNA-bd_sf"/>
</dbReference>
<dbReference type="RefSeq" id="WP_249656172.1">
    <property type="nucleotide sequence ID" value="NZ_JAMFMA010000001.1"/>
</dbReference>
<dbReference type="CDD" id="cd07377">
    <property type="entry name" value="WHTH_GntR"/>
    <property type="match status" value="1"/>
</dbReference>
<keyword evidence="1" id="KW-0805">Transcription regulation</keyword>
<sequence length="122" mass="14456">MDFDNSKPIYLQIVEFFYENILIKDWQEGGRIPSVREVAMMVEVNPNTAIRAFNYLQDLEVIYNKRGIGYFVAEDGYSKVLEIKRKEFLEQSLPDVFKKMDLLNISFTELKNAYNEQKNEKK</sequence>
<dbReference type="PANTHER" id="PTHR38445:SF10">
    <property type="entry name" value="GNTR-FAMILY TRANSCRIPTIONAL REGULATOR"/>
    <property type="match status" value="1"/>
</dbReference>
<dbReference type="Proteomes" id="UP001203607">
    <property type="component" value="Unassembled WGS sequence"/>
</dbReference>
<organism evidence="5 6">
    <name type="scientific">Flagellimonas spongiicola</name>
    <dbReference type="NCBI Taxonomy" id="2942208"/>
    <lineage>
        <taxon>Bacteria</taxon>
        <taxon>Pseudomonadati</taxon>
        <taxon>Bacteroidota</taxon>
        <taxon>Flavobacteriia</taxon>
        <taxon>Flavobacteriales</taxon>
        <taxon>Flavobacteriaceae</taxon>
        <taxon>Flagellimonas</taxon>
    </lineage>
</organism>
<keyword evidence="6" id="KW-1185">Reference proteome</keyword>
<name>A0ABT0PNQ5_9FLAO</name>
<evidence type="ECO:0000313" key="6">
    <source>
        <dbReference type="Proteomes" id="UP001203607"/>
    </source>
</evidence>
<keyword evidence="2" id="KW-0238">DNA-binding</keyword>
<accession>A0ABT0PNQ5</accession>
<dbReference type="PROSITE" id="PS50949">
    <property type="entry name" value="HTH_GNTR"/>
    <property type="match status" value="1"/>
</dbReference>
<evidence type="ECO:0000256" key="1">
    <source>
        <dbReference type="ARBA" id="ARBA00023015"/>
    </source>
</evidence>
<dbReference type="SUPFAM" id="SSF46785">
    <property type="entry name" value="Winged helix' DNA-binding domain"/>
    <property type="match status" value="1"/>
</dbReference>
<proteinExistence type="predicted"/>
<dbReference type="Gene3D" id="1.10.10.10">
    <property type="entry name" value="Winged helix-like DNA-binding domain superfamily/Winged helix DNA-binding domain"/>
    <property type="match status" value="1"/>
</dbReference>
<keyword evidence="3" id="KW-0804">Transcription</keyword>
<dbReference type="InterPro" id="IPR000524">
    <property type="entry name" value="Tscrpt_reg_HTH_GntR"/>
</dbReference>
<dbReference type="InterPro" id="IPR036388">
    <property type="entry name" value="WH-like_DNA-bd_sf"/>
</dbReference>
<protein>
    <submittedName>
        <fullName evidence="5">GntR family transcriptional regulator</fullName>
    </submittedName>
</protein>
<reference evidence="5 6" key="1">
    <citation type="submission" date="2022-05" db="EMBL/GenBank/DDBJ databases">
        <authorList>
            <person name="Park J.-S."/>
        </authorList>
    </citation>
    <scope>NUCLEOTIDE SEQUENCE [LARGE SCALE GENOMIC DNA]</scope>
    <source>
        <strain evidence="5 6">2012CJ35-5</strain>
    </source>
</reference>
<evidence type="ECO:0000256" key="2">
    <source>
        <dbReference type="ARBA" id="ARBA00023125"/>
    </source>
</evidence>
<evidence type="ECO:0000313" key="5">
    <source>
        <dbReference type="EMBL" id="MCL6272994.1"/>
    </source>
</evidence>